<name>A0ABN7X184_GIGMA</name>
<evidence type="ECO:0000313" key="2">
    <source>
        <dbReference type="Proteomes" id="UP000789901"/>
    </source>
</evidence>
<dbReference type="Proteomes" id="UP000789901">
    <property type="component" value="Unassembled WGS sequence"/>
</dbReference>
<feature type="non-terminal residue" evidence="1">
    <location>
        <position position="1"/>
    </location>
</feature>
<protein>
    <submittedName>
        <fullName evidence="1">16805_t:CDS:1</fullName>
    </submittedName>
</protein>
<comment type="caution">
    <text evidence="1">The sequence shown here is derived from an EMBL/GenBank/DDBJ whole genome shotgun (WGS) entry which is preliminary data.</text>
</comment>
<gene>
    <name evidence="1" type="ORF">GMARGA_LOCUS37533</name>
</gene>
<keyword evidence="2" id="KW-1185">Reference proteome</keyword>
<dbReference type="EMBL" id="CAJVQB010078785">
    <property type="protein sequence ID" value="CAG8845247.1"/>
    <property type="molecule type" value="Genomic_DNA"/>
</dbReference>
<organism evidence="1 2">
    <name type="scientific">Gigaspora margarita</name>
    <dbReference type="NCBI Taxonomy" id="4874"/>
    <lineage>
        <taxon>Eukaryota</taxon>
        <taxon>Fungi</taxon>
        <taxon>Fungi incertae sedis</taxon>
        <taxon>Mucoromycota</taxon>
        <taxon>Glomeromycotina</taxon>
        <taxon>Glomeromycetes</taxon>
        <taxon>Diversisporales</taxon>
        <taxon>Gigasporaceae</taxon>
        <taxon>Gigaspora</taxon>
    </lineage>
</organism>
<reference evidence="1 2" key="1">
    <citation type="submission" date="2021-06" db="EMBL/GenBank/DDBJ databases">
        <authorList>
            <person name="Kallberg Y."/>
            <person name="Tangrot J."/>
            <person name="Rosling A."/>
        </authorList>
    </citation>
    <scope>NUCLEOTIDE SEQUENCE [LARGE SCALE GENOMIC DNA]</scope>
    <source>
        <strain evidence="1 2">120-4 pot B 10/14</strain>
    </source>
</reference>
<evidence type="ECO:0000313" key="1">
    <source>
        <dbReference type="EMBL" id="CAG8845247.1"/>
    </source>
</evidence>
<accession>A0ABN7X184</accession>
<sequence length="67" mass="7676">KLGRVVLRKLRVVPGRIIIEKSEKVLRKRIVVLERVIIEKLGKALKKKIVVLLLENNGRVVSGKGYY</sequence>
<proteinExistence type="predicted"/>